<name>A0A9D1T090_9FIRM</name>
<dbReference type="Gene3D" id="3.90.550.10">
    <property type="entry name" value="Spore Coat Polysaccharide Biosynthesis Protein SpsA, Chain A"/>
    <property type="match status" value="1"/>
</dbReference>
<comment type="catalytic activity">
    <reaction evidence="17">
        <text>alpha-D-glucosamine 1-phosphate + acetyl-CoA = N-acetyl-alpha-D-glucosamine 1-phosphate + CoA + H(+)</text>
        <dbReference type="Rhea" id="RHEA:13725"/>
        <dbReference type="ChEBI" id="CHEBI:15378"/>
        <dbReference type="ChEBI" id="CHEBI:57287"/>
        <dbReference type="ChEBI" id="CHEBI:57288"/>
        <dbReference type="ChEBI" id="CHEBI:57776"/>
        <dbReference type="ChEBI" id="CHEBI:58516"/>
        <dbReference type="EC" id="2.3.1.157"/>
    </reaction>
</comment>
<dbReference type="Gene3D" id="2.160.10.10">
    <property type="entry name" value="Hexapeptide repeat proteins"/>
    <property type="match status" value="1"/>
</dbReference>
<dbReference type="GO" id="GO:0019134">
    <property type="term" value="F:glucosamine-1-phosphate N-acetyltransferase activity"/>
    <property type="evidence" value="ECO:0007669"/>
    <property type="project" value="UniProtKB-EC"/>
</dbReference>
<evidence type="ECO:0000256" key="19">
    <source>
        <dbReference type="ARBA" id="ARBA00049628"/>
    </source>
</evidence>
<evidence type="ECO:0000256" key="6">
    <source>
        <dbReference type="ARBA" id="ARBA00007947"/>
    </source>
</evidence>
<evidence type="ECO:0000256" key="15">
    <source>
        <dbReference type="ARBA" id="ARBA00023315"/>
    </source>
</evidence>
<comment type="pathway">
    <text evidence="4">Nucleotide-sugar biosynthesis; UDP-N-acetyl-alpha-D-glucosamine biosynthesis; UDP-N-acetyl-alpha-D-glucosamine from N-acetyl-alpha-D-glucosamine 1-phosphate: step 1/1.</text>
</comment>
<comment type="cofactor">
    <cofactor evidence="1">
        <name>Mg(2+)</name>
        <dbReference type="ChEBI" id="CHEBI:18420"/>
    </cofactor>
</comment>
<dbReference type="GO" id="GO:0046872">
    <property type="term" value="F:metal ion binding"/>
    <property type="evidence" value="ECO:0007669"/>
    <property type="project" value="UniProtKB-KW"/>
</dbReference>
<evidence type="ECO:0000256" key="1">
    <source>
        <dbReference type="ARBA" id="ARBA00001946"/>
    </source>
</evidence>
<dbReference type="SUPFAM" id="SSF53448">
    <property type="entry name" value="Nucleotide-diphospho-sugar transferases"/>
    <property type="match status" value="1"/>
</dbReference>
<evidence type="ECO:0000313" key="21">
    <source>
        <dbReference type="EMBL" id="HIV03144.1"/>
    </source>
</evidence>
<comment type="caution">
    <text evidence="21">The sequence shown here is derived from an EMBL/GenBank/DDBJ whole genome shotgun (WGS) entry which is preliminary data.</text>
</comment>
<dbReference type="SUPFAM" id="SSF51161">
    <property type="entry name" value="Trimeric LpxA-like enzymes"/>
    <property type="match status" value="1"/>
</dbReference>
<evidence type="ECO:0000256" key="2">
    <source>
        <dbReference type="ARBA" id="ARBA00004496"/>
    </source>
</evidence>
<dbReference type="Pfam" id="PF00483">
    <property type="entry name" value="NTP_transferase"/>
    <property type="match status" value="1"/>
</dbReference>
<dbReference type="InterPro" id="IPR005835">
    <property type="entry name" value="NTP_transferase_dom"/>
</dbReference>
<evidence type="ECO:0000259" key="20">
    <source>
        <dbReference type="Pfam" id="PF00483"/>
    </source>
</evidence>
<keyword evidence="13" id="KW-0573">Peptidoglycan synthesis</keyword>
<dbReference type="GO" id="GO:0003977">
    <property type="term" value="F:UDP-N-acetylglucosamine diphosphorylase activity"/>
    <property type="evidence" value="ECO:0007669"/>
    <property type="project" value="UniProtKB-EC"/>
</dbReference>
<dbReference type="InterPro" id="IPR011004">
    <property type="entry name" value="Trimer_LpxA-like_sf"/>
</dbReference>
<dbReference type="InterPro" id="IPR001451">
    <property type="entry name" value="Hexapep"/>
</dbReference>
<keyword evidence="8 21" id="KW-0808">Transferase</keyword>
<dbReference type="InterPro" id="IPR050065">
    <property type="entry name" value="GlmU-like"/>
</dbReference>
<dbReference type="GO" id="GO:0005737">
    <property type="term" value="C:cytoplasm"/>
    <property type="evidence" value="ECO:0007669"/>
    <property type="project" value="UniProtKB-SubCell"/>
</dbReference>
<keyword evidence="14" id="KW-0511">Multifunctional enzyme</keyword>
<feature type="domain" description="Nucleotidyl transferase" evidence="20">
    <location>
        <begin position="8"/>
        <end position="217"/>
    </location>
</feature>
<comment type="subcellular location">
    <subcellularLocation>
        <location evidence="2">Cytoplasm</location>
    </subcellularLocation>
</comment>
<keyword evidence="7" id="KW-0963">Cytoplasm</keyword>
<dbReference type="PANTHER" id="PTHR43584">
    <property type="entry name" value="NUCLEOTIDYL TRANSFERASE"/>
    <property type="match status" value="1"/>
</dbReference>
<feature type="non-terminal residue" evidence="21">
    <location>
        <position position="374"/>
    </location>
</feature>
<dbReference type="EMBL" id="DVOF01000180">
    <property type="protein sequence ID" value="HIV03144.1"/>
    <property type="molecule type" value="Genomic_DNA"/>
</dbReference>
<evidence type="ECO:0000256" key="5">
    <source>
        <dbReference type="ARBA" id="ARBA00007707"/>
    </source>
</evidence>
<keyword evidence="10" id="KW-0479">Metal-binding</keyword>
<comment type="similarity">
    <text evidence="5">In the C-terminal section; belongs to the transferase hexapeptide repeat family.</text>
</comment>
<evidence type="ECO:0000256" key="18">
    <source>
        <dbReference type="ARBA" id="ARBA00048493"/>
    </source>
</evidence>
<comment type="similarity">
    <text evidence="6">In the N-terminal section; belongs to the N-acetylglucosamine-1-phosphate uridyltransferase family.</text>
</comment>
<organism evidence="21 22">
    <name type="scientific">Candidatus Aphodoplasma excrementigallinarum</name>
    <dbReference type="NCBI Taxonomy" id="2840673"/>
    <lineage>
        <taxon>Bacteria</taxon>
        <taxon>Bacillati</taxon>
        <taxon>Bacillota</taxon>
        <taxon>Clostridia</taxon>
        <taxon>Eubacteriales</taxon>
        <taxon>Candidatus Aphodoplasma</taxon>
    </lineage>
</organism>
<reference evidence="21" key="1">
    <citation type="submission" date="2020-10" db="EMBL/GenBank/DDBJ databases">
        <authorList>
            <person name="Gilroy R."/>
        </authorList>
    </citation>
    <scope>NUCLEOTIDE SEQUENCE</scope>
    <source>
        <strain evidence="21">4920</strain>
    </source>
</reference>
<sequence>MAKEILSVILAAGESKAMKSDIPRAVFPVLGKPMASYAVAAATEAGAKKNVMVVGFGADRVRETFGESVLYADQPEAVGTSDAVAHARGYFEQTDAYVLVLPGDAPLIDAQTLRNAIAYHEEFQNEVTIITAIVDNPAGYGRIIRNSAGDVVSIVEEEYANQGELEINEINSSMYIFNADALCYALDHYDSLSDRYDKNNLIHSIEVLIKSGRKVGAYDADDPDSILGINDRIQLFEVESIMRNRINLEHMRNGVTIMAPAVTYIEPGVVIGQDTVVQPNVHLRGNTVIGKNVIIGANSIITNCKIADGVDILSSVMVDSEVCEGAHVGPFAYLRPNSKIGKNVKIGDFVEIKNATLDEGTKVSHLTYVGDSDV</sequence>
<evidence type="ECO:0000313" key="22">
    <source>
        <dbReference type="Proteomes" id="UP000886743"/>
    </source>
</evidence>
<evidence type="ECO:0000256" key="11">
    <source>
        <dbReference type="ARBA" id="ARBA00022842"/>
    </source>
</evidence>
<evidence type="ECO:0000256" key="3">
    <source>
        <dbReference type="ARBA" id="ARBA00005166"/>
    </source>
</evidence>
<evidence type="ECO:0000256" key="16">
    <source>
        <dbReference type="ARBA" id="ARBA00023316"/>
    </source>
</evidence>
<evidence type="ECO:0000256" key="12">
    <source>
        <dbReference type="ARBA" id="ARBA00022960"/>
    </source>
</evidence>
<keyword evidence="11" id="KW-0460">Magnesium</keyword>
<dbReference type="InterPro" id="IPR029044">
    <property type="entry name" value="Nucleotide-diphossugar_trans"/>
</dbReference>
<proteinExistence type="inferred from homology"/>
<dbReference type="AlphaFoldDB" id="A0A9D1T090"/>
<evidence type="ECO:0000256" key="17">
    <source>
        <dbReference type="ARBA" id="ARBA00048247"/>
    </source>
</evidence>
<dbReference type="GO" id="GO:0071555">
    <property type="term" value="P:cell wall organization"/>
    <property type="evidence" value="ECO:0007669"/>
    <property type="project" value="UniProtKB-KW"/>
</dbReference>
<keyword evidence="9" id="KW-0548">Nucleotidyltransferase</keyword>
<dbReference type="GO" id="GO:0008360">
    <property type="term" value="P:regulation of cell shape"/>
    <property type="evidence" value="ECO:0007669"/>
    <property type="project" value="UniProtKB-KW"/>
</dbReference>
<comment type="pathway">
    <text evidence="3">Nucleotide-sugar biosynthesis; UDP-N-acetyl-alpha-D-glucosamine biosynthesis; N-acetyl-alpha-D-glucosamine 1-phosphate from alpha-D-glucosamine 6-phosphate (route II): step 2/2.</text>
</comment>
<dbReference type="GO" id="GO:0009252">
    <property type="term" value="P:peptidoglycan biosynthetic process"/>
    <property type="evidence" value="ECO:0007669"/>
    <property type="project" value="UniProtKB-KW"/>
</dbReference>
<evidence type="ECO:0000256" key="14">
    <source>
        <dbReference type="ARBA" id="ARBA00023268"/>
    </source>
</evidence>
<dbReference type="Pfam" id="PF00132">
    <property type="entry name" value="Hexapep"/>
    <property type="match status" value="2"/>
</dbReference>
<dbReference type="PANTHER" id="PTHR43584:SF3">
    <property type="entry name" value="BIFUNCTIONAL PROTEIN GLMU"/>
    <property type="match status" value="1"/>
</dbReference>
<gene>
    <name evidence="21" type="ORF">IAC74_06175</name>
</gene>
<reference evidence="21" key="2">
    <citation type="journal article" date="2021" name="PeerJ">
        <title>Extensive microbial diversity within the chicken gut microbiome revealed by metagenomics and culture.</title>
        <authorList>
            <person name="Gilroy R."/>
            <person name="Ravi A."/>
            <person name="Getino M."/>
            <person name="Pursley I."/>
            <person name="Horton D.L."/>
            <person name="Alikhan N.F."/>
            <person name="Baker D."/>
            <person name="Gharbi K."/>
            <person name="Hall N."/>
            <person name="Watson M."/>
            <person name="Adriaenssens E.M."/>
            <person name="Foster-Nyarko E."/>
            <person name="Jarju S."/>
            <person name="Secka A."/>
            <person name="Antonio M."/>
            <person name="Oren A."/>
            <person name="Chaudhuri R.R."/>
            <person name="La Ragione R."/>
            <person name="Hildebrand F."/>
            <person name="Pallen M.J."/>
        </authorList>
    </citation>
    <scope>NUCLEOTIDE SEQUENCE</scope>
    <source>
        <strain evidence="21">4920</strain>
    </source>
</reference>
<evidence type="ECO:0000256" key="4">
    <source>
        <dbReference type="ARBA" id="ARBA00005208"/>
    </source>
</evidence>
<comment type="catalytic activity">
    <reaction evidence="18">
        <text>N-acetyl-alpha-D-glucosamine 1-phosphate + UTP + H(+) = UDP-N-acetyl-alpha-D-glucosamine + diphosphate</text>
        <dbReference type="Rhea" id="RHEA:13509"/>
        <dbReference type="ChEBI" id="CHEBI:15378"/>
        <dbReference type="ChEBI" id="CHEBI:33019"/>
        <dbReference type="ChEBI" id="CHEBI:46398"/>
        <dbReference type="ChEBI" id="CHEBI:57705"/>
        <dbReference type="ChEBI" id="CHEBI:57776"/>
        <dbReference type="EC" id="2.7.7.23"/>
    </reaction>
</comment>
<evidence type="ECO:0000256" key="9">
    <source>
        <dbReference type="ARBA" id="ARBA00022695"/>
    </source>
</evidence>
<dbReference type="Proteomes" id="UP000886743">
    <property type="component" value="Unassembled WGS sequence"/>
</dbReference>
<keyword evidence="15" id="KW-0012">Acyltransferase</keyword>
<accession>A0A9D1T090</accession>
<evidence type="ECO:0000256" key="7">
    <source>
        <dbReference type="ARBA" id="ARBA00022490"/>
    </source>
</evidence>
<keyword evidence="12" id="KW-0133">Cell shape</keyword>
<protein>
    <submittedName>
        <fullName evidence="21">NTP transferase domain-containing protein</fullName>
    </submittedName>
</protein>
<evidence type="ECO:0000256" key="10">
    <source>
        <dbReference type="ARBA" id="ARBA00022723"/>
    </source>
</evidence>
<keyword evidence="16" id="KW-0961">Cell wall biogenesis/degradation</keyword>
<comment type="function">
    <text evidence="19">Catalyzes the last two sequential reactions in the de novo biosynthetic pathway for UDP-N-acetylglucosamine (UDP-GlcNAc). The C-terminal domain catalyzes the transfer of acetyl group from acetyl coenzyme A to glucosamine-1-phosphate (GlcN-1-P) to produce N-acetylglucosamine-1-phosphate (GlcNAc-1-P), which is converted into UDP-GlcNAc by the transfer of uridine 5-monophosphate (from uridine 5-triphosphate), a reaction catalyzed by the N-terminal domain.</text>
</comment>
<evidence type="ECO:0000256" key="13">
    <source>
        <dbReference type="ARBA" id="ARBA00022984"/>
    </source>
</evidence>
<evidence type="ECO:0000256" key="8">
    <source>
        <dbReference type="ARBA" id="ARBA00022679"/>
    </source>
</evidence>